<keyword evidence="2" id="KW-0805">Transcription regulation</keyword>
<keyword evidence="3" id="KW-0804">Transcription</keyword>
<sequence>MERAGSSENPMGNVQEAYCLADLVDEANLARFISLSTGDTAQPDVHFCHNFLDCDTINGCLVINQFEPSFGLPYDHVDNPPITPFSDPHSLFNNLPNSCNELKEAEDACEYSSGTMTTTTTSAPKRSKKGDRTRTLVQEQRRRSRMKDKLYALRALVPNITKMDKASIVGDAALYVQDLQKQAKKLKAEVASLESSLTRMERQQGGINDNENKIRTADFYPTIKIILQISVCQVEENGYYVRVVSNKGHGVAASLYKALDSLSTFILHSSNLATQNETDTFHFTFNLNVKEVESDMNAPNMKLWVAAAFLNQGFDLKQPL</sequence>
<feature type="coiled-coil region" evidence="5">
    <location>
        <begin position="176"/>
        <end position="203"/>
    </location>
</feature>
<dbReference type="GO" id="GO:0043565">
    <property type="term" value="F:sequence-specific DNA binding"/>
    <property type="evidence" value="ECO:0007669"/>
    <property type="project" value="TreeGrafter"/>
</dbReference>
<evidence type="ECO:0000256" key="1">
    <source>
        <dbReference type="ARBA" id="ARBA00004123"/>
    </source>
</evidence>
<dbReference type="GO" id="GO:0046983">
    <property type="term" value="F:protein dimerization activity"/>
    <property type="evidence" value="ECO:0007669"/>
    <property type="project" value="InterPro"/>
</dbReference>
<dbReference type="InterPro" id="IPR036638">
    <property type="entry name" value="HLH_DNA-bd_sf"/>
</dbReference>
<organism evidence="7 8">
    <name type="scientific">Daucus carota subsp. sativus</name>
    <name type="common">Carrot</name>
    <dbReference type="NCBI Taxonomy" id="79200"/>
    <lineage>
        <taxon>Eukaryota</taxon>
        <taxon>Viridiplantae</taxon>
        <taxon>Streptophyta</taxon>
        <taxon>Embryophyta</taxon>
        <taxon>Tracheophyta</taxon>
        <taxon>Spermatophyta</taxon>
        <taxon>Magnoliopsida</taxon>
        <taxon>eudicotyledons</taxon>
        <taxon>Gunneridae</taxon>
        <taxon>Pentapetalae</taxon>
        <taxon>asterids</taxon>
        <taxon>campanulids</taxon>
        <taxon>Apiales</taxon>
        <taxon>Apiaceae</taxon>
        <taxon>Apioideae</taxon>
        <taxon>Scandiceae</taxon>
        <taxon>Daucinae</taxon>
        <taxon>Daucus</taxon>
        <taxon>Daucus sect. Daucus</taxon>
    </lineage>
</organism>
<dbReference type="Pfam" id="PF00010">
    <property type="entry name" value="HLH"/>
    <property type="match status" value="1"/>
</dbReference>
<dbReference type="EMBL" id="CP093344">
    <property type="protein sequence ID" value="WOG87660.1"/>
    <property type="molecule type" value="Genomic_DNA"/>
</dbReference>
<evidence type="ECO:0000256" key="4">
    <source>
        <dbReference type="ARBA" id="ARBA00023242"/>
    </source>
</evidence>
<evidence type="ECO:0000313" key="8">
    <source>
        <dbReference type="Proteomes" id="UP000077755"/>
    </source>
</evidence>
<protein>
    <submittedName>
        <fullName evidence="7">Uncharacterized protein</fullName>
    </submittedName>
</protein>
<dbReference type="Gramene" id="KZN05285">
    <property type="protein sequence ID" value="KZN05285"/>
    <property type="gene ID" value="DCAR_006122"/>
</dbReference>
<dbReference type="AlphaFoldDB" id="A0A161X2Q6"/>
<dbReference type="GO" id="GO:0003700">
    <property type="term" value="F:DNA-binding transcription factor activity"/>
    <property type="evidence" value="ECO:0007669"/>
    <property type="project" value="TreeGrafter"/>
</dbReference>
<dbReference type="Gene3D" id="4.10.280.10">
    <property type="entry name" value="Helix-loop-helix DNA-binding domain"/>
    <property type="match status" value="1"/>
</dbReference>
<proteinExistence type="predicted"/>
<dbReference type="PROSITE" id="PS50888">
    <property type="entry name" value="BHLH"/>
    <property type="match status" value="1"/>
</dbReference>
<comment type="subcellular location">
    <subcellularLocation>
        <location evidence="1">Nucleus</location>
    </subcellularLocation>
</comment>
<keyword evidence="4" id="KW-0539">Nucleus</keyword>
<gene>
    <name evidence="7" type="ORF">DCAR_0206891</name>
</gene>
<evidence type="ECO:0000313" key="7">
    <source>
        <dbReference type="EMBL" id="WOG87660.1"/>
    </source>
</evidence>
<name>A0A161X2Q6_DAUCS</name>
<dbReference type="InterPro" id="IPR051358">
    <property type="entry name" value="TF_AMS/ICE1/BHLH6-like"/>
</dbReference>
<reference evidence="7" key="1">
    <citation type="journal article" date="2016" name="Nat. Genet.">
        <title>A high-quality carrot genome assembly provides new insights into carotenoid accumulation and asterid genome evolution.</title>
        <authorList>
            <person name="Iorizzo M."/>
            <person name="Ellison S."/>
            <person name="Senalik D."/>
            <person name="Zeng P."/>
            <person name="Satapoomin P."/>
            <person name="Huang J."/>
            <person name="Bowman M."/>
            <person name="Iovene M."/>
            <person name="Sanseverino W."/>
            <person name="Cavagnaro P."/>
            <person name="Yildiz M."/>
            <person name="Macko-Podgorni A."/>
            <person name="Moranska E."/>
            <person name="Grzebelus E."/>
            <person name="Grzebelus D."/>
            <person name="Ashrafi H."/>
            <person name="Zheng Z."/>
            <person name="Cheng S."/>
            <person name="Spooner D."/>
            <person name="Van Deynze A."/>
            <person name="Simon P."/>
        </authorList>
    </citation>
    <scope>NUCLEOTIDE SEQUENCE</scope>
    <source>
        <tissue evidence="7">Leaf</tissue>
    </source>
</reference>
<dbReference type="PANTHER" id="PTHR31945:SF17">
    <property type="entry name" value="TRANSCRIPTION FACTOR FER-LIKE IRON DEFICIENCY-INDUCED TRANSCRIPTION FACTOR"/>
    <property type="match status" value="1"/>
</dbReference>
<keyword evidence="5" id="KW-0175">Coiled coil</keyword>
<feature type="region of interest" description="Disordered" evidence="6">
    <location>
        <begin position="111"/>
        <end position="141"/>
    </location>
</feature>
<dbReference type="SMART" id="SM00353">
    <property type="entry name" value="HLH"/>
    <property type="match status" value="1"/>
</dbReference>
<evidence type="ECO:0000256" key="3">
    <source>
        <dbReference type="ARBA" id="ARBA00023163"/>
    </source>
</evidence>
<evidence type="ECO:0000256" key="6">
    <source>
        <dbReference type="SAM" id="MobiDB-lite"/>
    </source>
</evidence>
<evidence type="ECO:0000256" key="5">
    <source>
        <dbReference type="SAM" id="Coils"/>
    </source>
</evidence>
<dbReference type="KEGG" id="dcr:108208469"/>
<dbReference type="SUPFAM" id="SSF47459">
    <property type="entry name" value="HLH, helix-loop-helix DNA-binding domain"/>
    <property type="match status" value="1"/>
</dbReference>
<keyword evidence="8" id="KW-1185">Reference proteome</keyword>
<evidence type="ECO:0000256" key="2">
    <source>
        <dbReference type="ARBA" id="ARBA00023015"/>
    </source>
</evidence>
<dbReference type="GO" id="GO:0005634">
    <property type="term" value="C:nucleus"/>
    <property type="evidence" value="ECO:0007669"/>
    <property type="project" value="UniProtKB-SubCell"/>
</dbReference>
<accession>A0A161X2Q6</accession>
<dbReference type="Proteomes" id="UP000077755">
    <property type="component" value="Chromosome 2"/>
</dbReference>
<dbReference type="OrthoDB" id="1886792at2759"/>
<reference evidence="7" key="2">
    <citation type="submission" date="2022-03" db="EMBL/GenBank/DDBJ databases">
        <title>Draft title - Genomic analysis of global carrot germplasm unveils the trajectory of domestication and the origin of high carotenoid orange carrot.</title>
        <authorList>
            <person name="Iorizzo M."/>
            <person name="Ellison S."/>
            <person name="Senalik D."/>
            <person name="Macko-Podgorni A."/>
            <person name="Grzebelus D."/>
            <person name="Bostan H."/>
            <person name="Rolling W."/>
            <person name="Curaba J."/>
            <person name="Simon P."/>
        </authorList>
    </citation>
    <scope>NUCLEOTIDE SEQUENCE</scope>
    <source>
        <tissue evidence="7">Leaf</tissue>
    </source>
</reference>
<dbReference type="OMA" id="DANCDFG"/>
<dbReference type="PANTHER" id="PTHR31945">
    <property type="entry name" value="TRANSCRIPTION FACTOR SCREAM2-RELATED"/>
    <property type="match status" value="1"/>
</dbReference>
<dbReference type="InterPro" id="IPR011598">
    <property type="entry name" value="bHLH_dom"/>
</dbReference>